<dbReference type="InterPro" id="IPR038704">
    <property type="entry name" value="YEAST_sf"/>
</dbReference>
<reference evidence="6" key="1">
    <citation type="submission" date="2025-08" db="UniProtKB">
        <authorList>
            <consortium name="RefSeq"/>
        </authorList>
    </citation>
    <scope>IDENTIFICATION</scope>
    <source>
        <strain evidence="6">USDA-PBARC FA_bdor</strain>
        <tissue evidence="6">Whole organism</tissue>
    </source>
</reference>
<feature type="region of interest" description="Disordered" evidence="3">
    <location>
        <begin position="1"/>
        <end position="23"/>
    </location>
</feature>
<dbReference type="CTD" id="34172"/>
<feature type="region of interest" description="Disordered" evidence="3">
    <location>
        <begin position="101"/>
        <end position="186"/>
    </location>
</feature>
<feature type="compositionally biased region" description="Basic and acidic residues" evidence="3">
    <location>
        <begin position="153"/>
        <end position="166"/>
    </location>
</feature>
<name>A0A9R1SUT2_9HYME</name>
<comment type="subcellular location">
    <subcellularLocation>
        <location evidence="2">Nucleus</location>
    </subcellularLocation>
</comment>
<dbReference type="AlphaFoldDB" id="A0A9R1SUT2"/>
<keyword evidence="5" id="KW-1185">Reference proteome</keyword>
<evidence type="ECO:0000256" key="3">
    <source>
        <dbReference type="SAM" id="MobiDB-lite"/>
    </source>
</evidence>
<dbReference type="Gene3D" id="2.60.40.1970">
    <property type="entry name" value="YEATS domain"/>
    <property type="match status" value="1"/>
</dbReference>
<dbReference type="PANTHER" id="PTHR23195">
    <property type="entry name" value="YEATS DOMAIN"/>
    <property type="match status" value="1"/>
</dbReference>
<keyword evidence="1 2" id="KW-0539">Nucleus</keyword>
<dbReference type="Pfam" id="PF22951">
    <property type="entry name" value="3HBD"/>
    <property type="match status" value="1"/>
</dbReference>
<dbReference type="GeneID" id="105263184"/>
<dbReference type="RefSeq" id="XP_011297531.1">
    <property type="nucleotide sequence ID" value="XM_011299229.1"/>
</dbReference>
<dbReference type="GO" id="GO:0006355">
    <property type="term" value="P:regulation of DNA-templated transcription"/>
    <property type="evidence" value="ECO:0007669"/>
    <property type="project" value="InterPro"/>
</dbReference>
<evidence type="ECO:0000256" key="2">
    <source>
        <dbReference type="PROSITE-ProRule" id="PRU00376"/>
    </source>
</evidence>
<dbReference type="Proteomes" id="UP000694866">
    <property type="component" value="Unplaced"/>
</dbReference>
<evidence type="ECO:0000313" key="5">
    <source>
        <dbReference type="Proteomes" id="UP000694866"/>
    </source>
</evidence>
<protein>
    <submittedName>
        <fullName evidence="6">YEATS domain-containing protein 2</fullName>
    </submittedName>
</protein>
<dbReference type="KEGG" id="fas:105263184"/>
<proteinExistence type="predicted"/>
<dbReference type="InterPro" id="IPR055127">
    <property type="entry name" value="YEATS2_3HBD"/>
</dbReference>
<dbReference type="Pfam" id="PF03366">
    <property type="entry name" value="YEATS"/>
    <property type="match status" value="1"/>
</dbReference>
<evidence type="ECO:0000313" key="6">
    <source>
        <dbReference type="RefSeq" id="XP_011297531.1"/>
    </source>
</evidence>
<accession>A0A9R1SUT2</accession>
<evidence type="ECO:0000256" key="1">
    <source>
        <dbReference type="ARBA" id="ARBA00023242"/>
    </source>
</evidence>
<dbReference type="PROSITE" id="PS51037">
    <property type="entry name" value="YEATS"/>
    <property type="match status" value="1"/>
</dbReference>
<dbReference type="CDD" id="cd16907">
    <property type="entry name" value="YEATS_YEATS2_like"/>
    <property type="match status" value="1"/>
</dbReference>
<gene>
    <name evidence="6" type="primary">D12</name>
</gene>
<sequence length="834" mass="94084">MNNSGNFDDQDPDYATPGPSTSYQQKIYEETARTNASRKITSIIDREFSLEIDTKEKEILQIQDKLDKALKTLHFLRYVIISDFYTRKQCLVNPPSETKQIRLHPAVRSSTGKSPKFQDLPSTSTSSPTLLKPPPDLETPEIPLQDLARTLKRSPEKTEPSLEPPRKIPRYVPPKISNPDPKIPSRGVRHKIRKRIVVGNISKWIPPDWREDAASHKWTMYVRAPKEESDISEFVTKVRFFLHPSYRPNDVVDVTSPPFHLCRRGWGEFPLRVQLHFKNHNNKPMDIIHHLKLDRTYTGLQTLGSETVVDIWINTLTPDLSDNKMARGKLEIKQEIMEDSTGFTGQFPGIKEETVHEDEVRVLSHVHFEHDYAIFGGPEEGNITIAHSPEKKNDSDPPNHEEALEATNSLIQNGDSPVNKSPVNSEGQILPKIFENGSSVLEPLKITIPSHFSSLNLKKQDNHPQIIVLRNNNHKTIKIDVSTTPKAVSLLKKSKNPINLTLDPTKSIILNSSSNIPVLKIAEPQPKPVEFRDKPNGKLTRGKVTIGKDKTKLGSRREFYDGILRSLEDIKISGDVEGVMRYIIKRIPIVSSHSGDPEYRRLHPYVCSSDEEFLGFNPGKQRALEWYRAKEVRGLLRRRGFGEELWTIKEIMVWCRLHGFTPVRGGGGKSEKMVDVGEGEEFRSCTEPVEFLEWLQSGAEEREDEEEVDVVGEGNGGRQGIAEQEGWGVVMEVPKSAEPIYSYVCGTARQIGVKLLGEEVVQGVRHAAAGRVLARAVECLMEDLLRSSFAQSFERSGSRGCPEIIGLDDVRAALVNREEFDVFTNNGIGTQNGE</sequence>
<organism evidence="5 6">
    <name type="scientific">Fopius arisanus</name>
    <dbReference type="NCBI Taxonomy" id="64838"/>
    <lineage>
        <taxon>Eukaryota</taxon>
        <taxon>Metazoa</taxon>
        <taxon>Ecdysozoa</taxon>
        <taxon>Arthropoda</taxon>
        <taxon>Hexapoda</taxon>
        <taxon>Insecta</taxon>
        <taxon>Pterygota</taxon>
        <taxon>Neoptera</taxon>
        <taxon>Endopterygota</taxon>
        <taxon>Hymenoptera</taxon>
        <taxon>Apocrita</taxon>
        <taxon>Ichneumonoidea</taxon>
        <taxon>Braconidae</taxon>
        <taxon>Opiinae</taxon>
        <taxon>Fopius</taxon>
    </lineage>
</organism>
<feature type="compositionally biased region" description="Low complexity" evidence="3">
    <location>
        <begin position="120"/>
        <end position="130"/>
    </location>
</feature>
<dbReference type="InterPro" id="IPR055129">
    <property type="entry name" value="YEATS_dom"/>
</dbReference>
<evidence type="ECO:0000259" key="4">
    <source>
        <dbReference type="PROSITE" id="PS51037"/>
    </source>
</evidence>
<dbReference type="GO" id="GO:0005634">
    <property type="term" value="C:nucleus"/>
    <property type="evidence" value="ECO:0007669"/>
    <property type="project" value="UniProtKB-SubCell"/>
</dbReference>
<dbReference type="InterPro" id="IPR005033">
    <property type="entry name" value="YEATS"/>
</dbReference>
<feature type="domain" description="YEATS" evidence="4">
    <location>
        <begin position="186"/>
        <end position="327"/>
    </location>
</feature>
<dbReference type="OrthoDB" id="1741717at2759"/>